<keyword evidence="3" id="KW-0285">Flavoprotein</keyword>
<protein>
    <submittedName>
        <fullName evidence="8">Electron transport complex protein RnfG</fullName>
    </submittedName>
</protein>
<proteinExistence type="predicted"/>
<dbReference type="AlphaFoldDB" id="A0A2U1F926"/>
<sequence>MLLSLTGFCVVISAALGFMNEVTKEPIAKAEVDAKVAAIKEVVAEFDNNPYEERFEVDVEGSKLTVFPAKKGQDVVGYAVESFTDKGFSGKFTVMYGFDMDGKVHDFSVLNHSETPGLGAKMQEWFHLSPKKDGLIQDMRGVQMSDTPLAVTKDGGQVDAITAATISSRAFLDALQRAYNGFKAAQSQGSAQPEAAPAATADSTMNTNTDNTEVQ</sequence>
<dbReference type="Proteomes" id="UP000245462">
    <property type="component" value="Unassembled WGS sequence"/>
</dbReference>
<dbReference type="GO" id="GO:0010181">
    <property type="term" value="F:FMN binding"/>
    <property type="evidence" value="ECO:0007669"/>
    <property type="project" value="InterPro"/>
</dbReference>
<evidence type="ECO:0000259" key="7">
    <source>
        <dbReference type="SMART" id="SM00900"/>
    </source>
</evidence>
<keyword evidence="9" id="KW-1185">Reference proteome</keyword>
<evidence type="ECO:0000256" key="1">
    <source>
        <dbReference type="ARBA" id="ARBA00022448"/>
    </source>
</evidence>
<organism evidence="8 9">
    <name type="scientific">Porphyromonas loveana</name>
    <dbReference type="NCBI Taxonomy" id="1884669"/>
    <lineage>
        <taxon>Bacteria</taxon>
        <taxon>Pseudomonadati</taxon>
        <taxon>Bacteroidota</taxon>
        <taxon>Bacteroidia</taxon>
        <taxon>Bacteroidales</taxon>
        <taxon>Porphyromonadaceae</taxon>
        <taxon>Porphyromonas</taxon>
    </lineage>
</organism>
<keyword evidence="2" id="KW-0597">Phosphoprotein</keyword>
<evidence type="ECO:0000256" key="5">
    <source>
        <dbReference type="ARBA" id="ARBA00022982"/>
    </source>
</evidence>
<keyword evidence="4" id="KW-0288">FMN</keyword>
<feature type="compositionally biased region" description="Low complexity" evidence="6">
    <location>
        <begin position="185"/>
        <end position="201"/>
    </location>
</feature>
<evidence type="ECO:0000313" key="8">
    <source>
        <dbReference type="EMBL" id="PVZ08682.1"/>
    </source>
</evidence>
<dbReference type="GO" id="GO:0005886">
    <property type="term" value="C:plasma membrane"/>
    <property type="evidence" value="ECO:0007669"/>
    <property type="project" value="InterPro"/>
</dbReference>
<dbReference type="EMBL" id="QEKY01000012">
    <property type="protein sequence ID" value="PVZ08682.1"/>
    <property type="molecule type" value="Genomic_DNA"/>
</dbReference>
<dbReference type="Pfam" id="PF04205">
    <property type="entry name" value="FMN_bind"/>
    <property type="match status" value="1"/>
</dbReference>
<name>A0A2U1F926_9PORP</name>
<dbReference type="SMART" id="SM00900">
    <property type="entry name" value="FMN_bind"/>
    <property type="match status" value="1"/>
</dbReference>
<evidence type="ECO:0000256" key="4">
    <source>
        <dbReference type="ARBA" id="ARBA00022643"/>
    </source>
</evidence>
<dbReference type="PANTHER" id="PTHR36118">
    <property type="entry name" value="ION-TRANSLOCATING OXIDOREDUCTASE COMPLEX SUBUNIT G"/>
    <property type="match status" value="1"/>
</dbReference>
<dbReference type="Gene3D" id="3.90.1010.20">
    <property type="match status" value="1"/>
</dbReference>
<accession>A0A2U1F926</accession>
<gene>
    <name evidence="8" type="ORF">C7382_11223</name>
</gene>
<dbReference type="InterPro" id="IPR007329">
    <property type="entry name" value="FMN-bd"/>
</dbReference>
<feature type="domain" description="FMN-binding" evidence="7">
    <location>
        <begin position="87"/>
        <end position="182"/>
    </location>
</feature>
<evidence type="ECO:0000256" key="2">
    <source>
        <dbReference type="ARBA" id="ARBA00022553"/>
    </source>
</evidence>
<dbReference type="NCBIfam" id="TIGR01947">
    <property type="entry name" value="rnfG"/>
    <property type="match status" value="1"/>
</dbReference>
<keyword evidence="5" id="KW-0249">Electron transport</keyword>
<comment type="caution">
    <text evidence="8">The sequence shown here is derived from an EMBL/GenBank/DDBJ whole genome shotgun (WGS) entry which is preliminary data.</text>
</comment>
<evidence type="ECO:0000256" key="3">
    <source>
        <dbReference type="ARBA" id="ARBA00022630"/>
    </source>
</evidence>
<feature type="compositionally biased region" description="Polar residues" evidence="6">
    <location>
        <begin position="202"/>
        <end position="215"/>
    </location>
</feature>
<dbReference type="GO" id="GO:0022900">
    <property type="term" value="P:electron transport chain"/>
    <property type="evidence" value="ECO:0007669"/>
    <property type="project" value="InterPro"/>
</dbReference>
<keyword evidence="1" id="KW-0813">Transport</keyword>
<dbReference type="InterPro" id="IPR010209">
    <property type="entry name" value="Ion_transpt_RnfG/RsxG"/>
</dbReference>
<dbReference type="PANTHER" id="PTHR36118:SF1">
    <property type="entry name" value="ION-TRANSLOCATING OXIDOREDUCTASE COMPLEX SUBUNIT G"/>
    <property type="match status" value="1"/>
</dbReference>
<dbReference type="PIRSF" id="PIRSF006091">
    <property type="entry name" value="E_trnsport_RnfG"/>
    <property type="match status" value="1"/>
</dbReference>
<dbReference type="GO" id="GO:0009055">
    <property type="term" value="F:electron transfer activity"/>
    <property type="evidence" value="ECO:0007669"/>
    <property type="project" value="InterPro"/>
</dbReference>
<evidence type="ECO:0000256" key="6">
    <source>
        <dbReference type="SAM" id="MobiDB-lite"/>
    </source>
</evidence>
<feature type="region of interest" description="Disordered" evidence="6">
    <location>
        <begin position="185"/>
        <end position="215"/>
    </location>
</feature>
<evidence type="ECO:0000313" key="9">
    <source>
        <dbReference type="Proteomes" id="UP000245462"/>
    </source>
</evidence>
<reference evidence="8 9" key="1">
    <citation type="submission" date="2018-04" db="EMBL/GenBank/DDBJ databases">
        <title>Genomic Encyclopedia of Type Strains, Phase IV (KMG-IV): sequencing the most valuable type-strain genomes for metagenomic binning, comparative biology and taxonomic classification.</title>
        <authorList>
            <person name="Goeker M."/>
        </authorList>
    </citation>
    <scope>NUCLEOTIDE SEQUENCE [LARGE SCALE GENOMIC DNA]</scope>
    <source>
        <strain evidence="8 9">DSM 28520</strain>
    </source>
</reference>